<dbReference type="InterPro" id="IPR016024">
    <property type="entry name" value="ARM-type_fold"/>
</dbReference>
<dbReference type="PANTHER" id="PTHR31187:SF1">
    <property type="entry name" value="ADP,ATP CARRIER PROTEIN 1"/>
    <property type="match status" value="1"/>
</dbReference>
<dbReference type="Proteomes" id="UP000702544">
    <property type="component" value="Unassembled WGS sequence"/>
</dbReference>
<feature type="transmembrane region" description="Helical" evidence="9">
    <location>
        <begin position="389"/>
        <end position="407"/>
    </location>
</feature>
<accession>A0AAE5CA75</accession>
<feature type="domain" description="Cyclic nucleotide-binding" evidence="10">
    <location>
        <begin position="943"/>
        <end position="1058"/>
    </location>
</feature>
<comment type="similarity">
    <text evidence="2">Belongs to the ADP/ATP translocase tlc family.</text>
</comment>
<dbReference type="InterPro" id="IPR036259">
    <property type="entry name" value="MFS_trans_sf"/>
</dbReference>
<comment type="caution">
    <text evidence="11">The sequence shown here is derived from an EMBL/GenBank/DDBJ whole genome shotgun (WGS) entry which is preliminary data.</text>
</comment>
<feature type="transmembrane region" description="Helical" evidence="9">
    <location>
        <begin position="116"/>
        <end position="138"/>
    </location>
</feature>
<dbReference type="InterPro" id="IPR014710">
    <property type="entry name" value="RmlC-like_jellyroll"/>
</dbReference>
<keyword evidence="3" id="KW-0813">Transport</keyword>
<protein>
    <submittedName>
        <fullName evidence="11">Cyclic nucleotide-binding domain-containing protein</fullName>
    </submittedName>
</protein>
<evidence type="ECO:0000259" key="10">
    <source>
        <dbReference type="PROSITE" id="PS50042"/>
    </source>
</evidence>
<organism evidence="11 12">
    <name type="scientific">Candidatus Kutchimonas denitrificans</name>
    <dbReference type="NCBI Taxonomy" id="3056748"/>
    <lineage>
        <taxon>Bacteria</taxon>
        <taxon>Pseudomonadati</taxon>
        <taxon>Gemmatimonadota</taxon>
        <taxon>Gemmatimonadia</taxon>
        <taxon>Candidatus Palauibacterales</taxon>
        <taxon>Candidatus Palauibacteraceae</taxon>
        <taxon>Candidatus Kutchimonas</taxon>
    </lineage>
</organism>
<feature type="transmembrane region" description="Helical" evidence="9">
    <location>
        <begin position="85"/>
        <end position="104"/>
    </location>
</feature>
<gene>
    <name evidence="11" type="ORF">GWO12_04015</name>
</gene>
<dbReference type="InterPro" id="IPR018490">
    <property type="entry name" value="cNMP-bd_dom_sf"/>
</dbReference>
<feature type="transmembrane region" description="Helical" evidence="9">
    <location>
        <begin position="227"/>
        <end position="244"/>
    </location>
</feature>
<feature type="transmembrane region" description="Helical" evidence="9">
    <location>
        <begin position="54"/>
        <end position="73"/>
    </location>
</feature>
<feature type="transmembrane region" description="Helical" evidence="9">
    <location>
        <begin position="365"/>
        <end position="382"/>
    </location>
</feature>
<proteinExistence type="inferred from homology"/>
<dbReference type="GO" id="GO:0005471">
    <property type="term" value="F:ATP:ADP antiporter activity"/>
    <property type="evidence" value="ECO:0007669"/>
    <property type="project" value="InterPro"/>
</dbReference>
<dbReference type="Gene3D" id="1.25.10.10">
    <property type="entry name" value="Leucine-rich Repeat Variant"/>
    <property type="match status" value="2"/>
</dbReference>
<evidence type="ECO:0000256" key="7">
    <source>
        <dbReference type="ARBA" id="ARBA00022989"/>
    </source>
</evidence>
<evidence type="ECO:0000313" key="12">
    <source>
        <dbReference type="Proteomes" id="UP000702544"/>
    </source>
</evidence>
<comment type="subcellular location">
    <subcellularLocation>
        <location evidence="1">Membrane</location>
        <topology evidence="1">Multi-pass membrane protein</topology>
    </subcellularLocation>
</comment>
<dbReference type="InterPro" id="IPR011989">
    <property type="entry name" value="ARM-like"/>
</dbReference>
<feature type="transmembrane region" description="Helical" evidence="9">
    <location>
        <begin position="150"/>
        <end position="171"/>
    </location>
</feature>
<feature type="transmembrane region" description="Helical" evidence="9">
    <location>
        <begin position="291"/>
        <end position="318"/>
    </location>
</feature>
<evidence type="ECO:0000256" key="1">
    <source>
        <dbReference type="ARBA" id="ARBA00004141"/>
    </source>
</evidence>
<dbReference type="PROSITE" id="PS50042">
    <property type="entry name" value="CNMP_BINDING_3"/>
    <property type="match status" value="1"/>
</dbReference>
<dbReference type="PANTHER" id="PTHR31187">
    <property type="match status" value="1"/>
</dbReference>
<dbReference type="Gene3D" id="1.20.1250.20">
    <property type="entry name" value="MFS general substrate transporter like domains"/>
    <property type="match status" value="1"/>
</dbReference>
<dbReference type="EMBL" id="JAACAK010000032">
    <property type="protein sequence ID" value="NIR74267.1"/>
    <property type="molecule type" value="Genomic_DNA"/>
</dbReference>
<name>A0AAE5CA75_9BACT</name>
<feature type="transmembrane region" description="Helical" evidence="9">
    <location>
        <begin position="177"/>
        <end position="196"/>
    </location>
</feature>
<feature type="transmembrane region" description="Helical" evidence="9">
    <location>
        <begin position="21"/>
        <end position="42"/>
    </location>
</feature>
<dbReference type="CDD" id="cd00038">
    <property type="entry name" value="CAP_ED"/>
    <property type="match status" value="1"/>
</dbReference>
<dbReference type="Gene3D" id="2.60.120.10">
    <property type="entry name" value="Jelly Rolls"/>
    <property type="match status" value="1"/>
</dbReference>
<feature type="transmembrane region" description="Helical" evidence="9">
    <location>
        <begin position="264"/>
        <end position="284"/>
    </location>
</feature>
<dbReference type="SMART" id="SM00100">
    <property type="entry name" value="cNMP"/>
    <property type="match status" value="1"/>
</dbReference>
<evidence type="ECO:0000256" key="5">
    <source>
        <dbReference type="ARBA" id="ARBA00022741"/>
    </source>
</evidence>
<keyword evidence="7 9" id="KW-1133">Transmembrane helix</keyword>
<dbReference type="SUPFAM" id="SSF48371">
    <property type="entry name" value="ARM repeat"/>
    <property type="match status" value="1"/>
</dbReference>
<dbReference type="GO" id="GO:0016020">
    <property type="term" value="C:membrane"/>
    <property type="evidence" value="ECO:0007669"/>
    <property type="project" value="UniProtKB-SubCell"/>
</dbReference>
<evidence type="ECO:0000313" key="11">
    <source>
        <dbReference type="EMBL" id="NIR74267.1"/>
    </source>
</evidence>
<dbReference type="SUPFAM" id="SSF103473">
    <property type="entry name" value="MFS general substrate transporter"/>
    <property type="match status" value="1"/>
</dbReference>
<evidence type="ECO:0000256" key="8">
    <source>
        <dbReference type="ARBA" id="ARBA00023136"/>
    </source>
</evidence>
<evidence type="ECO:0000256" key="4">
    <source>
        <dbReference type="ARBA" id="ARBA00022692"/>
    </source>
</evidence>
<evidence type="ECO:0000256" key="3">
    <source>
        <dbReference type="ARBA" id="ARBA00022448"/>
    </source>
</evidence>
<evidence type="ECO:0000256" key="6">
    <source>
        <dbReference type="ARBA" id="ARBA00022840"/>
    </source>
</evidence>
<dbReference type="AlphaFoldDB" id="A0AAE5CA75"/>
<dbReference type="Pfam" id="PF00027">
    <property type="entry name" value="cNMP_binding"/>
    <property type="match status" value="1"/>
</dbReference>
<reference evidence="11 12" key="1">
    <citation type="submission" date="2020-01" db="EMBL/GenBank/DDBJ databases">
        <title>Genomes assembled from Gulf of Kutch pelagic sediment metagenomes.</title>
        <authorList>
            <person name="Chandrashekar M."/>
            <person name="Mahajan M.S."/>
            <person name="Dave K.J."/>
            <person name="Vatsa P."/>
            <person name="Nathani N.M."/>
        </authorList>
    </citation>
    <scope>NUCLEOTIDE SEQUENCE [LARGE SCALE GENOMIC DNA]</scope>
    <source>
        <strain evidence="11">KS3-K002</strain>
    </source>
</reference>
<keyword evidence="4 9" id="KW-0812">Transmembrane</keyword>
<evidence type="ECO:0000256" key="9">
    <source>
        <dbReference type="SAM" id="Phobius"/>
    </source>
</evidence>
<dbReference type="InterPro" id="IPR000595">
    <property type="entry name" value="cNMP-bd_dom"/>
</dbReference>
<keyword evidence="6" id="KW-0067">ATP-binding</keyword>
<keyword evidence="5" id="KW-0547">Nucleotide-binding</keyword>
<evidence type="ECO:0000256" key="2">
    <source>
        <dbReference type="ARBA" id="ARBA00007127"/>
    </source>
</evidence>
<dbReference type="GO" id="GO:0005524">
    <property type="term" value="F:ATP binding"/>
    <property type="evidence" value="ECO:0007669"/>
    <property type="project" value="UniProtKB-KW"/>
</dbReference>
<keyword evidence="8 9" id="KW-0472">Membrane</keyword>
<dbReference type="SUPFAM" id="SSF51206">
    <property type="entry name" value="cAMP-binding domain-like"/>
    <property type="match status" value="1"/>
</dbReference>
<sequence length="1064" mass="117045">MKTPRRLFSDLISVQHGELAKALALAALYFLVICTIGILKPIKNAFALDGLADSQFYKVYLVSAAVTLFVLPYNKLADRVPWRRLIPSIALFFALNLLAFRVFYRTGSTAFGVVFYGWYDLYAAVMVTQFFMATQLFLDAQAAKRFYPIAIAGGSLGGVAGSAITGFFAQTVGGPNLLLVAAAFVVAFAAALPFFWRTRRVKKERAGTVREKLTAGELTSLFRNRHVLLIAAAVLLTVLVKQLVDYQFNEISKEVYTSRDAIGAFQGKFFAATQWLPLIVLVALRPLLQRWGIALVVLMLPVVLLGANLALALTWSLWAAIGAKAGDMAFRYTAERAGREILYVPLPESIKLKAKAYIDMAVEKGLGKVLSAGLIFIALLFMDYRKVGYVGIALGVIWLVVALAVRAEYVRSLARSIQGRFASFKGVFASMADASTMPAIREALASGDDRQIAFALDLIEQVDPGSARQTLDVLHGLLEHPTAHIRQRALVLLASFPEDIDLTAVRRKAEDSDPEVRRTAVRTLCQADDAGPEETMGTLLRSQEQAVRLAALSCLAEDEEATAAARSGSGLIDRREFEERLERARSDGRQAKREAALSLLAVRHDRGIRPKDVLGPLLRDRDTAVVATALLVAGRLGIREFVPRIVNALGVAETRDAARKALVVQGERVEGTLSDYLHDETVELAVRWNIPSVMARIPGQATIDDTLRFLASVPPDRLLRFRTLKALNKLRARDPDLAFDSELVLSTLEREVESNRRYAEARGALRAHREGGAARDLLVQAISEAWQAGRERIFRLLGLLYPEEEIYRSYLALSAGSSTARANAEEWLEQTLGRSLFSRLGPAIQEREGTGAGGLSLRDVLTEIAADDDMWLASTAAWAIAESQADWALEELRRLRDSPSAELSFVAERAIAEMERETGDRPAEGLDDMNLIEKVFLLQQVDLLQDARSEDLALLASIAEEVDVESGALLIEQGEPTDALYVVIDGAVELKREGERVLTAQEGTPFGTWALIDESPSLVTARTAEASRLLRITRDDFYDLLADHGELTRDLLKGLARRVRTLVT</sequence>
<dbReference type="InterPro" id="IPR004667">
    <property type="entry name" value="ADP_ATP_car_bac_type"/>
</dbReference>